<sequence length="684" mass="80452">MDSPLNLVDFYDSRGVGYYLDYRTSQLSSSQALGQPDLCYFICETRRPGLIKYLKKSSTKAYYHFVYGLNTSSSENIQNYLKSFEKTMKKSKWKISTMYYCVYDLFSKFDLRIEITGTAETHYLINCQSKRIQAGNIHWQGAYVSSVLRFLYTEPIPGSRLLDGPLTVNEVENFVEISAQFLDRVGFVIGDNNDTCKYRENLLFAKFSNYLLKYKRFKQHNSFFRKLSQKDPMMVFYLCKSYIKLRRFEEIIDITTCQISITPFAFPLYFLKAYAHYRLNEYKEARSILQYLIELNLEVFCFWECLCWCYIKEKKYEAAFLCLNCFPIYESEQKNKADYPTDDELMIPQKIPTSSAWNIWNRPLRFDFKTSDDTKPWTSSEEGSLERLKSLQSARLTHCEKKLYKILVYMEKHVEWENLLKFKKKLFMQNNGTLHERDKFSMTNISSQEILRRNVSLATSDFDTIGLESEIQTEGIYDQNFYGSAITPRDYFITPSNDNRLAHLMHPSMRTVSKKLTDLLSYMYLDLKALYEWQKQAAESDALQDQNRPSTLTNKGEIWIRRGALAERMQRSRLAERAYRHVLDSGFSLYALYRLMKLNVRSGNPKSAVSCIVQILKQIEIEKFIFDTEFLPPWLGMILAEICSSCGYRQLYSLAVETEGNNYPILMRSIEALKYWNTDGSHKK</sequence>
<dbReference type="InterPro" id="IPR015374">
    <property type="entry name" value="ChAPs"/>
</dbReference>
<reference evidence="1" key="1">
    <citation type="submission" date="2021-09" db="EMBL/GenBank/DDBJ databases">
        <authorList>
            <consortium name="AG Swart"/>
            <person name="Singh M."/>
            <person name="Singh A."/>
            <person name="Seah K."/>
            <person name="Emmerich C."/>
        </authorList>
    </citation>
    <scope>NUCLEOTIDE SEQUENCE</scope>
    <source>
        <strain evidence="1">ATCC30299</strain>
    </source>
</reference>
<dbReference type="Gene3D" id="1.25.40.10">
    <property type="entry name" value="Tetratricopeptide repeat domain"/>
    <property type="match status" value="2"/>
</dbReference>
<organism evidence="1 2">
    <name type="scientific">Blepharisma stoltei</name>
    <dbReference type="NCBI Taxonomy" id="1481888"/>
    <lineage>
        <taxon>Eukaryota</taxon>
        <taxon>Sar</taxon>
        <taxon>Alveolata</taxon>
        <taxon>Ciliophora</taxon>
        <taxon>Postciliodesmatophora</taxon>
        <taxon>Heterotrichea</taxon>
        <taxon>Heterotrichida</taxon>
        <taxon>Blepharismidae</taxon>
        <taxon>Blepharisma</taxon>
    </lineage>
</organism>
<proteinExistence type="predicted"/>
<dbReference type="AlphaFoldDB" id="A0AAU9JXX4"/>
<keyword evidence="2" id="KW-1185">Reference proteome</keyword>
<accession>A0AAU9JXX4</accession>
<protein>
    <submittedName>
        <fullName evidence="1">Uncharacterized protein</fullName>
    </submittedName>
</protein>
<dbReference type="PANTHER" id="PTHR31975">
    <property type="entry name" value="BUD SITE SELECTION PROTEIN 7-RELATED"/>
    <property type="match status" value="1"/>
</dbReference>
<dbReference type="PANTHER" id="PTHR31975:SF1">
    <property type="entry name" value="BUD SITE SELECTION PROTEIN 7-RELATED"/>
    <property type="match status" value="1"/>
</dbReference>
<dbReference type="GO" id="GO:0006893">
    <property type="term" value="P:Golgi to plasma membrane transport"/>
    <property type="evidence" value="ECO:0007669"/>
    <property type="project" value="TreeGrafter"/>
</dbReference>
<dbReference type="SUPFAM" id="SSF48452">
    <property type="entry name" value="TPR-like"/>
    <property type="match status" value="1"/>
</dbReference>
<dbReference type="InterPro" id="IPR011990">
    <property type="entry name" value="TPR-like_helical_dom_sf"/>
</dbReference>
<gene>
    <name evidence="1" type="ORF">BSTOLATCC_MIC55983</name>
</gene>
<dbReference type="Proteomes" id="UP001162131">
    <property type="component" value="Unassembled WGS sequence"/>
</dbReference>
<dbReference type="EMBL" id="CAJZBQ010000054">
    <property type="protein sequence ID" value="CAG9332538.1"/>
    <property type="molecule type" value="Genomic_DNA"/>
</dbReference>
<comment type="caution">
    <text evidence="1">The sequence shown here is derived from an EMBL/GenBank/DDBJ whole genome shotgun (WGS) entry which is preliminary data.</text>
</comment>
<evidence type="ECO:0000313" key="1">
    <source>
        <dbReference type="EMBL" id="CAG9332538.1"/>
    </source>
</evidence>
<evidence type="ECO:0000313" key="2">
    <source>
        <dbReference type="Proteomes" id="UP001162131"/>
    </source>
</evidence>
<name>A0AAU9JXX4_9CILI</name>
<dbReference type="GO" id="GO:0034044">
    <property type="term" value="C:exomer complex"/>
    <property type="evidence" value="ECO:0007669"/>
    <property type="project" value="UniProtKB-ARBA"/>
</dbReference>
<dbReference type="Pfam" id="PF09295">
    <property type="entry name" value="ChAPs"/>
    <property type="match status" value="1"/>
</dbReference>